<feature type="transmembrane region" description="Helical" evidence="2">
    <location>
        <begin position="107"/>
        <end position="127"/>
    </location>
</feature>
<evidence type="ECO:0000256" key="1">
    <source>
        <dbReference type="SAM" id="MobiDB-lite"/>
    </source>
</evidence>
<dbReference type="RefSeq" id="WP_351958999.1">
    <property type="nucleotide sequence ID" value="NZ_JBEOZM010000011.1"/>
</dbReference>
<comment type="caution">
    <text evidence="3">The sequence shown here is derived from an EMBL/GenBank/DDBJ whole genome shotgun (WGS) entry which is preliminary data.</text>
</comment>
<keyword evidence="2" id="KW-1133">Transmembrane helix</keyword>
<evidence type="ECO:0000256" key="2">
    <source>
        <dbReference type="SAM" id="Phobius"/>
    </source>
</evidence>
<organism evidence="3 4">
    <name type="scientific">Streptomyces sp. 900105755</name>
    <dbReference type="NCBI Taxonomy" id="3154389"/>
    <lineage>
        <taxon>Bacteria</taxon>
        <taxon>Bacillati</taxon>
        <taxon>Actinomycetota</taxon>
        <taxon>Actinomycetes</taxon>
        <taxon>Kitasatosporales</taxon>
        <taxon>Streptomycetaceae</taxon>
        <taxon>Streptomyces</taxon>
    </lineage>
</organism>
<protein>
    <recommendedName>
        <fullName evidence="5">Integral membrane protein</fullName>
    </recommendedName>
</protein>
<feature type="transmembrane region" description="Helical" evidence="2">
    <location>
        <begin position="24"/>
        <end position="44"/>
    </location>
</feature>
<feature type="compositionally biased region" description="Polar residues" evidence="1">
    <location>
        <begin position="1"/>
        <end position="13"/>
    </location>
</feature>
<evidence type="ECO:0000313" key="3">
    <source>
        <dbReference type="EMBL" id="MER6270571.1"/>
    </source>
</evidence>
<keyword evidence="2" id="KW-0472">Membrane</keyword>
<evidence type="ECO:0000313" key="4">
    <source>
        <dbReference type="Proteomes" id="UP001490365"/>
    </source>
</evidence>
<keyword evidence="2" id="KW-0812">Transmembrane</keyword>
<name>A0ABV1TKL8_9ACTN</name>
<proteinExistence type="predicted"/>
<keyword evidence="4" id="KW-1185">Reference proteome</keyword>
<gene>
    <name evidence="3" type="ORF">ABT211_25235</name>
</gene>
<evidence type="ECO:0008006" key="5">
    <source>
        <dbReference type="Google" id="ProtNLM"/>
    </source>
</evidence>
<accession>A0ABV1TKL8</accession>
<feature type="transmembrane region" description="Helical" evidence="2">
    <location>
        <begin position="82"/>
        <end position="101"/>
    </location>
</feature>
<sequence length="147" mass="15016">MQTIRLKTSSTAGEQARPGPGRDLGPLLAGAATAVAGTGALLALTDSGALSRGPLALFFLLAAPAAAIGAALRGLDPPARALTSLAGAVALDMLIAQGMLATHHWSWRGGIVAVAAISLLLLLLVLLRPVERILKRMPRRTGKTRSS</sequence>
<dbReference type="EMBL" id="JBEOZM010000011">
    <property type="protein sequence ID" value="MER6270571.1"/>
    <property type="molecule type" value="Genomic_DNA"/>
</dbReference>
<feature type="transmembrane region" description="Helical" evidence="2">
    <location>
        <begin position="56"/>
        <end position="75"/>
    </location>
</feature>
<reference evidence="3 4" key="1">
    <citation type="submission" date="2024-06" db="EMBL/GenBank/DDBJ databases">
        <title>The Natural Products Discovery Center: Release of the First 8490 Sequenced Strains for Exploring Actinobacteria Biosynthetic Diversity.</title>
        <authorList>
            <person name="Kalkreuter E."/>
            <person name="Kautsar S.A."/>
            <person name="Yang D."/>
            <person name="Bader C.D."/>
            <person name="Teijaro C.N."/>
            <person name="Fluegel L."/>
            <person name="Davis C.M."/>
            <person name="Simpson J.R."/>
            <person name="Lauterbach L."/>
            <person name="Steele A.D."/>
            <person name="Gui C."/>
            <person name="Meng S."/>
            <person name="Li G."/>
            <person name="Viehrig K."/>
            <person name="Ye F."/>
            <person name="Su P."/>
            <person name="Kiefer A.F."/>
            <person name="Nichols A."/>
            <person name="Cepeda A.J."/>
            <person name="Yan W."/>
            <person name="Fan B."/>
            <person name="Jiang Y."/>
            <person name="Adhikari A."/>
            <person name="Zheng C.-J."/>
            <person name="Schuster L."/>
            <person name="Cowan T.M."/>
            <person name="Smanski M.J."/>
            <person name="Chevrette M.G."/>
            <person name="De Carvalho L.P.S."/>
            <person name="Shen B."/>
        </authorList>
    </citation>
    <scope>NUCLEOTIDE SEQUENCE [LARGE SCALE GENOMIC DNA]</scope>
    <source>
        <strain evidence="3 4">NPDC001694</strain>
    </source>
</reference>
<dbReference type="Proteomes" id="UP001490365">
    <property type="component" value="Unassembled WGS sequence"/>
</dbReference>
<feature type="region of interest" description="Disordered" evidence="1">
    <location>
        <begin position="1"/>
        <end position="21"/>
    </location>
</feature>